<proteinExistence type="predicted"/>
<dbReference type="EMBL" id="JAAEDK010000074">
    <property type="protein sequence ID" value="MBR0661986.1"/>
    <property type="molecule type" value="Genomic_DNA"/>
</dbReference>
<feature type="compositionally biased region" description="Basic and acidic residues" evidence="1">
    <location>
        <begin position="24"/>
        <end position="38"/>
    </location>
</feature>
<name>A0A9X9WNS6_9PROT</name>
<evidence type="ECO:0000256" key="1">
    <source>
        <dbReference type="SAM" id="MobiDB-lite"/>
    </source>
</evidence>
<dbReference type="AlphaFoldDB" id="A0A9X9WNS6"/>
<evidence type="ECO:0000313" key="2">
    <source>
        <dbReference type="EMBL" id="MBR0661986.1"/>
    </source>
</evidence>
<gene>
    <name evidence="2" type="ORF">GXW75_22215</name>
</gene>
<feature type="non-terminal residue" evidence="2">
    <location>
        <position position="1"/>
    </location>
</feature>
<feature type="region of interest" description="Disordered" evidence="1">
    <location>
        <begin position="1"/>
        <end position="50"/>
    </location>
</feature>
<protein>
    <submittedName>
        <fullName evidence="2">Uncharacterized protein</fullName>
    </submittedName>
</protein>
<evidence type="ECO:0000313" key="3">
    <source>
        <dbReference type="Proteomes" id="UP001138708"/>
    </source>
</evidence>
<sequence length="50" mass="5613">QAEPPRPQGGDSARRRPAAGQQDAPRRDRSWREGDFRDGSPAPAFLRRGR</sequence>
<comment type="caution">
    <text evidence="2">The sequence shown here is derived from an EMBL/GenBank/DDBJ whole genome shotgun (WGS) entry which is preliminary data.</text>
</comment>
<reference evidence="2" key="1">
    <citation type="submission" date="2020-01" db="EMBL/GenBank/DDBJ databases">
        <authorList>
            <person name="Rat A."/>
        </authorList>
    </citation>
    <scope>NUCLEOTIDE SEQUENCE</scope>
    <source>
        <strain evidence="2">LMG 31161</strain>
    </source>
</reference>
<dbReference type="Proteomes" id="UP001138708">
    <property type="component" value="Unassembled WGS sequence"/>
</dbReference>
<organism evidence="2 3">
    <name type="scientific">Neoroseomonas oryzicola</name>
    <dbReference type="NCBI Taxonomy" id="535904"/>
    <lineage>
        <taxon>Bacteria</taxon>
        <taxon>Pseudomonadati</taxon>
        <taxon>Pseudomonadota</taxon>
        <taxon>Alphaproteobacteria</taxon>
        <taxon>Acetobacterales</taxon>
        <taxon>Acetobacteraceae</taxon>
        <taxon>Neoroseomonas</taxon>
    </lineage>
</organism>
<reference evidence="2" key="2">
    <citation type="journal article" date="2021" name="Syst. Appl. Microbiol.">
        <title>Roseomonas hellenica sp. nov., isolated from roots of wild-growing Alkanna tinctoria.</title>
        <authorList>
            <person name="Rat A."/>
            <person name="Naranjo H.D."/>
            <person name="Lebbe L."/>
            <person name="Cnockaert M."/>
            <person name="Krigas N."/>
            <person name="Grigoriadou K."/>
            <person name="Maloupa E."/>
            <person name="Willems A."/>
        </authorList>
    </citation>
    <scope>NUCLEOTIDE SEQUENCE</scope>
    <source>
        <strain evidence="2">LMG 31161</strain>
    </source>
</reference>
<accession>A0A9X9WNS6</accession>